<dbReference type="PRINTS" id="PR00032">
    <property type="entry name" value="HTHARAC"/>
</dbReference>
<evidence type="ECO:0000256" key="3">
    <source>
        <dbReference type="ARBA" id="ARBA00023163"/>
    </source>
</evidence>
<dbReference type="InterPro" id="IPR050204">
    <property type="entry name" value="AraC_XylS_family_regulators"/>
</dbReference>
<dbReference type="Pfam" id="PF12833">
    <property type="entry name" value="HTH_18"/>
    <property type="match status" value="1"/>
</dbReference>
<dbReference type="Gene3D" id="1.10.10.60">
    <property type="entry name" value="Homeodomain-like"/>
    <property type="match status" value="2"/>
</dbReference>
<dbReference type="PROSITE" id="PS01124">
    <property type="entry name" value="HTH_ARAC_FAMILY_2"/>
    <property type="match status" value="1"/>
</dbReference>
<dbReference type="InterPro" id="IPR018060">
    <property type="entry name" value="HTH_AraC"/>
</dbReference>
<dbReference type="SUPFAM" id="SSF46689">
    <property type="entry name" value="Homeodomain-like"/>
    <property type="match status" value="2"/>
</dbReference>
<dbReference type="SMART" id="SM00342">
    <property type="entry name" value="HTH_ARAC"/>
    <property type="match status" value="1"/>
</dbReference>
<sequence length="292" mass="32244">MGYSLLHLQAGQSAELEELRISSSTISASLVVQERDEPVAGQWYSADSYFFNLSLTGRPASARGRFEGMDGGYQPVGELFFLPAGQRYLAKGGPGSQRTLFVEMSADEQLQDELRISADGAAVWRTCMNMPFDRLRDLLLRMAREVHEPGFASELMIEGLGITLLAETLRVLQQVEANTTRKGGLSPWRLRTIEARIREGGTLPTLSELAGLCGLSRRQLMRAFREETGRTVGAFIQELTLERAKVLLQDTDLPVGEIAAQVGFATATSFSTAFRRAIGENPRSFRAKRNAH</sequence>
<evidence type="ECO:0000313" key="6">
    <source>
        <dbReference type="Proteomes" id="UP000605099"/>
    </source>
</evidence>
<protein>
    <recommendedName>
        <fullName evidence="4">HTH araC/xylS-type domain-containing protein</fullName>
    </recommendedName>
</protein>
<dbReference type="Proteomes" id="UP000605099">
    <property type="component" value="Unassembled WGS sequence"/>
</dbReference>
<organism evidence="5 6">
    <name type="scientific">Novosphingobium indicum</name>
    <dbReference type="NCBI Taxonomy" id="462949"/>
    <lineage>
        <taxon>Bacteria</taxon>
        <taxon>Pseudomonadati</taxon>
        <taxon>Pseudomonadota</taxon>
        <taxon>Alphaproteobacteria</taxon>
        <taxon>Sphingomonadales</taxon>
        <taxon>Sphingomonadaceae</taxon>
        <taxon>Novosphingobium</taxon>
    </lineage>
</organism>
<dbReference type="RefSeq" id="WP_188823338.1">
    <property type="nucleotide sequence ID" value="NZ_BMLK01000036.1"/>
</dbReference>
<reference evidence="6" key="1">
    <citation type="journal article" date="2019" name="Int. J. Syst. Evol. Microbiol.">
        <title>The Global Catalogue of Microorganisms (GCM) 10K type strain sequencing project: providing services to taxonomists for standard genome sequencing and annotation.</title>
        <authorList>
            <consortium name="The Broad Institute Genomics Platform"/>
            <consortium name="The Broad Institute Genome Sequencing Center for Infectious Disease"/>
            <person name="Wu L."/>
            <person name="Ma J."/>
        </authorList>
    </citation>
    <scope>NUCLEOTIDE SEQUENCE [LARGE SCALE GENOMIC DNA]</scope>
    <source>
        <strain evidence="6">CGMCC 1.6784</strain>
    </source>
</reference>
<keyword evidence="2" id="KW-0238">DNA-binding</keyword>
<evidence type="ECO:0000256" key="1">
    <source>
        <dbReference type="ARBA" id="ARBA00023015"/>
    </source>
</evidence>
<evidence type="ECO:0000259" key="4">
    <source>
        <dbReference type="PROSITE" id="PS01124"/>
    </source>
</evidence>
<proteinExistence type="predicted"/>
<dbReference type="InterPro" id="IPR009057">
    <property type="entry name" value="Homeodomain-like_sf"/>
</dbReference>
<keyword evidence="6" id="KW-1185">Reference proteome</keyword>
<keyword evidence="3" id="KW-0804">Transcription</keyword>
<dbReference type="InterPro" id="IPR020449">
    <property type="entry name" value="Tscrpt_reg_AraC-type_HTH"/>
</dbReference>
<keyword evidence="1" id="KW-0805">Transcription regulation</keyword>
<evidence type="ECO:0000256" key="2">
    <source>
        <dbReference type="ARBA" id="ARBA00023125"/>
    </source>
</evidence>
<evidence type="ECO:0000313" key="5">
    <source>
        <dbReference type="EMBL" id="GGN61274.1"/>
    </source>
</evidence>
<accession>A0ABQ2JYK5</accession>
<dbReference type="PANTHER" id="PTHR46796">
    <property type="entry name" value="HTH-TYPE TRANSCRIPTIONAL ACTIVATOR RHAS-RELATED"/>
    <property type="match status" value="1"/>
</dbReference>
<dbReference type="EMBL" id="BMLK01000036">
    <property type="protein sequence ID" value="GGN61274.1"/>
    <property type="molecule type" value="Genomic_DNA"/>
</dbReference>
<name>A0ABQ2JYK5_9SPHN</name>
<comment type="caution">
    <text evidence="5">The sequence shown here is derived from an EMBL/GenBank/DDBJ whole genome shotgun (WGS) entry which is preliminary data.</text>
</comment>
<feature type="domain" description="HTH araC/xylS-type" evidence="4">
    <location>
        <begin position="187"/>
        <end position="288"/>
    </location>
</feature>
<gene>
    <name evidence="5" type="ORF">GCM10011349_43730</name>
</gene>